<dbReference type="AlphaFoldDB" id="A0A8W8LSL6"/>
<evidence type="ECO:0000313" key="3">
    <source>
        <dbReference type="Proteomes" id="UP000005408"/>
    </source>
</evidence>
<proteinExistence type="predicted"/>
<accession>A0A8W8LSL6</accession>
<dbReference type="EnsemblMetazoa" id="G29503.1">
    <property type="protein sequence ID" value="G29503.1:cds"/>
    <property type="gene ID" value="G29503"/>
</dbReference>
<name>A0A8W8LSL6_MAGGI</name>
<sequence>MENSHEEDMDFDDGFSSEDDHEVEDLINEIFGTEEAYVDLEPEEDSSEGGHPGKWISTPFYGGRSFVHLLLQIMVLLTGASWEKFSLGAKFINLAVGSTRQFYKMQLQYRVAIEESFARHMETVRKDVAGVPLSIAVDVRYDTPEVGDSREVGRHSPKMERLLIERGLLYLVHQSPLIVWEIISDASRNIISLLSKEAGSNSGRYHKEISLSTALAMDSTNYKPVLVELQYICRHPEGVTEIENKKWLERDSEAFKQLRKMVTNREWCGTIHFYTHCKQTWAIEKIFSHTLLHYCPKANSYSYDSYRIRNILAVMDHSNHLGRMPQVGDDGDSYAQAQVSRRTKQWVAYERKTPKDFKYIPDLMAACLHKTYGVPEKAFSKSRKSLELDKVAKNLSGDKNPGSRLLLAEMKSRKNTGTDASQ</sequence>
<dbReference type="PANTHER" id="PTHR31751">
    <property type="entry name" value="SI:CH211-108C17.2-RELATED-RELATED"/>
    <property type="match status" value="1"/>
</dbReference>
<reference evidence="2" key="1">
    <citation type="submission" date="2022-08" db="UniProtKB">
        <authorList>
            <consortium name="EnsemblMetazoa"/>
        </authorList>
    </citation>
    <scope>IDENTIFICATION</scope>
    <source>
        <strain evidence="2">05x7-T-G4-1.051#20</strain>
    </source>
</reference>
<feature type="region of interest" description="Disordered" evidence="1">
    <location>
        <begin position="392"/>
        <end position="422"/>
    </location>
</feature>
<protein>
    <submittedName>
        <fullName evidence="2">Uncharacterized protein</fullName>
    </submittedName>
</protein>
<evidence type="ECO:0000256" key="1">
    <source>
        <dbReference type="SAM" id="MobiDB-lite"/>
    </source>
</evidence>
<organism evidence="2 3">
    <name type="scientific">Magallana gigas</name>
    <name type="common">Pacific oyster</name>
    <name type="synonym">Crassostrea gigas</name>
    <dbReference type="NCBI Taxonomy" id="29159"/>
    <lineage>
        <taxon>Eukaryota</taxon>
        <taxon>Metazoa</taxon>
        <taxon>Spiralia</taxon>
        <taxon>Lophotrochozoa</taxon>
        <taxon>Mollusca</taxon>
        <taxon>Bivalvia</taxon>
        <taxon>Autobranchia</taxon>
        <taxon>Pteriomorphia</taxon>
        <taxon>Ostreida</taxon>
        <taxon>Ostreoidea</taxon>
        <taxon>Ostreidae</taxon>
        <taxon>Magallana</taxon>
    </lineage>
</organism>
<dbReference type="PANTHER" id="PTHR31751:SF7">
    <property type="entry name" value="THAP-TYPE DOMAIN-CONTAINING PROTEIN"/>
    <property type="match status" value="1"/>
</dbReference>
<dbReference type="Proteomes" id="UP000005408">
    <property type="component" value="Unassembled WGS sequence"/>
</dbReference>
<keyword evidence="3" id="KW-1185">Reference proteome</keyword>
<evidence type="ECO:0000313" key="2">
    <source>
        <dbReference type="EnsemblMetazoa" id="G29503.1:cds"/>
    </source>
</evidence>